<gene>
    <name evidence="2" type="ORF">LMF89_22765</name>
</gene>
<evidence type="ECO:0000313" key="2">
    <source>
        <dbReference type="EMBL" id="MCC5468163.1"/>
    </source>
</evidence>
<dbReference type="SUPFAM" id="SSF160631">
    <property type="entry name" value="SMI1/KNR4-like"/>
    <property type="match status" value="1"/>
</dbReference>
<comment type="caution">
    <text evidence="2">The sequence shown here is derived from an EMBL/GenBank/DDBJ whole genome shotgun (WGS) entry which is preliminary data.</text>
</comment>
<dbReference type="Pfam" id="PF09346">
    <property type="entry name" value="SMI1_KNR4"/>
    <property type="match status" value="1"/>
</dbReference>
<keyword evidence="3" id="KW-1185">Reference proteome</keyword>
<dbReference type="Proteomes" id="UP001165492">
    <property type="component" value="Unassembled WGS sequence"/>
</dbReference>
<proteinExistence type="predicted"/>
<evidence type="ECO:0000259" key="1">
    <source>
        <dbReference type="Pfam" id="PF09346"/>
    </source>
</evidence>
<dbReference type="InterPro" id="IPR037883">
    <property type="entry name" value="Knr4/Smi1-like_sf"/>
</dbReference>
<protein>
    <submittedName>
        <fullName evidence="2">SMI1/KNR4 family protein</fullName>
    </submittedName>
</protein>
<organism evidence="2 3">
    <name type="scientific">Pelosinus baikalensis</name>
    <dbReference type="NCBI Taxonomy" id="2892015"/>
    <lineage>
        <taxon>Bacteria</taxon>
        <taxon>Bacillati</taxon>
        <taxon>Bacillota</taxon>
        <taxon>Negativicutes</taxon>
        <taxon>Selenomonadales</taxon>
        <taxon>Sporomusaceae</taxon>
        <taxon>Pelosinus</taxon>
    </lineage>
</organism>
<dbReference type="Gene3D" id="3.40.1580.10">
    <property type="entry name" value="SMI1/KNR4-like"/>
    <property type="match status" value="1"/>
</dbReference>
<dbReference type="RefSeq" id="WP_369412692.1">
    <property type="nucleotide sequence ID" value="NZ_JAJHJB010000051.1"/>
</dbReference>
<dbReference type="InterPro" id="IPR018958">
    <property type="entry name" value="Knr4/Smi1-like_dom"/>
</dbReference>
<accession>A0ABS8HYA5</accession>
<name>A0ABS8HYA5_9FIRM</name>
<dbReference type="EMBL" id="JAJHJB010000051">
    <property type="protein sequence ID" value="MCC5468163.1"/>
    <property type="molecule type" value="Genomic_DNA"/>
</dbReference>
<evidence type="ECO:0000313" key="3">
    <source>
        <dbReference type="Proteomes" id="UP001165492"/>
    </source>
</evidence>
<sequence length="82" mass="9159">MYAGLTNETIDALQDSLGKTLPEDYVNFLKYTNGTNIFSDSISIWGMRTSNARRGDEAIQPYDLVSLNEERIGEIPDSLIIS</sequence>
<reference evidence="2" key="1">
    <citation type="submission" date="2021-11" db="EMBL/GenBank/DDBJ databases">
        <title>Description of a new species Pelosinus isolated from the bottom sediments of Lake Baikal.</title>
        <authorList>
            <person name="Zakharyuk A."/>
        </authorList>
    </citation>
    <scope>NUCLEOTIDE SEQUENCE</scope>
    <source>
        <strain evidence="2">Bkl1</strain>
    </source>
</reference>
<feature type="domain" description="Knr4/Smi1-like" evidence="1">
    <location>
        <begin position="4"/>
        <end position="69"/>
    </location>
</feature>